<reference evidence="2" key="1">
    <citation type="submission" date="2020-11" db="EMBL/GenBank/DDBJ databases">
        <authorList>
            <person name="Tran Van P."/>
        </authorList>
    </citation>
    <scope>NUCLEOTIDE SEQUENCE</scope>
</reference>
<dbReference type="EMBL" id="CAJPIZ010000910">
    <property type="protein sequence ID" value="CAG2102502.1"/>
    <property type="molecule type" value="Genomic_DNA"/>
</dbReference>
<dbReference type="PANTHER" id="PTHR48050">
    <property type="entry name" value="STEROL 3-BETA-GLUCOSYLTRANSFERASE"/>
    <property type="match status" value="1"/>
</dbReference>
<dbReference type="InterPro" id="IPR002213">
    <property type="entry name" value="UDP_glucos_trans"/>
</dbReference>
<sequence length="1154" mass="129963">MAEEDRPKADNNPNKHVAKQVLFSDLSPIERMQKLSKLMVLRIAGHIALDREVETIVKQISPDLIVLDQHYPLPYVEACSIPFVWVRSGNPLLLLDDERTPPAMSGLPITGDKSEWKRFRELRVNAEDREAWSRLNDWVISRGCAPLNRDIMFNPNISQCLSVYGFPLELDYLDVRPLPPNCIRFDNLMRNEKHSTFVLPDVLTQKSNEKLIYFSLGSIGAANVDNMKRLVSILGKSRHRFIVSKGPLHDTYTVPDNMWGAGTVPQIQVLPLVDLVITHGGNNTVSESIDQLDNGQQIQHKGFGVSLNAFRCTEEELLGAVDRLLTDKALNQKLAQIGERIRTENTMAQSLTILFIPIGAVGHVNACIGIAEPLIGKGHRVVFAVESKFETLLKSFGIEVIGLADDVMSGEDRPEADGNLAKHIADRLMSSGMFSDLSPIEKMQKMGATMGQRIDKHIAMDRNVEPIVKQISPHLIVLDQHFPIPYVEACGIPYVWVRSGGPLLLMDDERTPPALSGLPITGDKNEWKRYREQRLNAQNREAWSQLNDYAMSRGCAPLNRDIMFNPNISQCLSVYGFPLELDYLDVRPLPPNCIRFDNLMRNEKHLTYKLPDVLKQRSDEKLIYFSLGSMGAANVDNMKRLVAILGKSRHRFIVSKGPLHDTYTLPDNMWGAGTVPQLQVLPLVDLVITHGGNNTLTESMYFGKPMIVLPFFGDQLDNGQQIQHKGLGITLNAFHCTEEELLGAVDRLLTDKTLYQKLAQIGERIRTENKHNEMLLLNSIHLIDSVYVELQSIAGLDMIMKYNCFKKPRLHQLWLRERYCTKTMAKRLTVLFVPINAAGHLNACISIAELLIGAGHRAVFAIETMFKTFVEPFAIEVISLTDNFTTGPPEADSDPNKHVAKQVMSSGMFSDLPPIEKMQNLSKLMASRIAGHIAVDREVETIVKQINPDLIVLDQHFPLPYVEACGIPYVWVRSGNPLFLLDDERTPPAISGLPFTSDKSEWKRFRELRVNAEDREAWSLLNDWVISRGCAPLNRDIMFNPNLSKCLCVYGYPLELDYLDVRLLPPNCILITHGGNNTVTESMYFGKPMIVLPFFGDQLDNGQQIQHKGFGITLNAFRCTEEELLGAVDRLLTDKALNQKLSQIGERIRTENNL</sequence>
<accession>A0A7R9KFN9</accession>
<dbReference type="Gene3D" id="3.40.50.2000">
    <property type="entry name" value="Glycogen Phosphorylase B"/>
    <property type="match status" value="6"/>
</dbReference>
<dbReference type="AlphaFoldDB" id="A0A7R9KFN9"/>
<dbReference type="Proteomes" id="UP000759131">
    <property type="component" value="Unassembled WGS sequence"/>
</dbReference>
<dbReference type="GO" id="GO:0008194">
    <property type="term" value="F:UDP-glycosyltransferase activity"/>
    <property type="evidence" value="ECO:0007669"/>
    <property type="project" value="InterPro"/>
</dbReference>
<evidence type="ECO:0000256" key="1">
    <source>
        <dbReference type="ARBA" id="ARBA00022679"/>
    </source>
</evidence>
<proteinExistence type="predicted"/>
<dbReference type="InterPro" id="IPR050426">
    <property type="entry name" value="Glycosyltransferase_28"/>
</dbReference>
<keyword evidence="1" id="KW-0808">Transferase</keyword>
<keyword evidence="3" id="KW-1185">Reference proteome</keyword>
<evidence type="ECO:0000313" key="3">
    <source>
        <dbReference type="Proteomes" id="UP000759131"/>
    </source>
</evidence>
<dbReference type="SUPFAM" id="SSF53756">
    <property type="entry name" value="UDP-Glycosyltransferase/glycogen phosphorylase"/>
    <property type="match status" value="3"/>
</dbReference>
<organism evidence="2">
    <name type="scientific">Medioppia subpectinata</name>
    <dbReference type="NCBI Taxonomy" id="1979941"/>
    <lineage>
        <taxon>Eukaryota</taxon>
        <taxon>Metazoa</taxon>
        <taxon>Ecdysozoa</taxon>
        <taxon>Arthropoda</taxon>
        <taxon>Chelicerata</taxon>
        <taxon>Arachnida</taxon>
        <taxon>Acari</taxon>
        <taxon>Acariformes</taxon>
        <taxon>Sarcoptiformes</taxon>
        <taxon>Oribatida</taxon>
        <taxon>Brachypylina</taxon>
        <taxon>Oppioidea</taxon>
        <taxon>Oppiidae</taxon>
        <taxon>Medioppia</taxon>
    </lineage>
</organism>
<dbReference type="OrthoDB" id="5835829at2759"/>
<evidence type="ECO:0000313" key="2">
    <source>
        <dbReference type="EMBL" id="CAD7622072.1"/>
    </source>
</evidence>
<gene>
    <name evidence="2" type="ORF">OSB1V03_LOCUS2541</name>
</gene>
<protein>
    <recommendedName>
        <fullName evidence="4">UDP-glycosyltransferase</fullName>
    </recommendedName>
</protein>
<dbReference type="PANTHER" id="PTHR48050:SF13">
    <property type="entry name" value="STEROL 3-BETA-GLUCOSYLTRANSFERASE UGT80A2"/>
    <property type="match status" value="1"/>
</dbReference>
<evidence type="ECO:0008006" key="4">
    <source>
        <dbReference type="Google" id="ProtNLM"/>
    </source>
</evidence>
<name>A0A7R9KFN9_9ACAR</name>
<dbReference type="EMBL" id="OC855485">
    <property type="protein sequence ID" value="CAD7622072.1"/>
    <property type="molecule type" value="Genomic_DNA"/>
</dbReference>
<dbReference type="CDD" id="cd03784">
    <property type="entry name" value="GT1_Gtf-like"/>
    <property type="match status" value="3"/>
</dbReference>
<dbReference type="Pfam" id="PF00201">
    <property type="entry name" value="UDPGT"/>
    <property type="match status" value="3"/>
</dbReference>